<dbReference type="PROSITE" id="PS00107">
    <property type="entry name" value="PROTEIN_KINASE_ATP"/>
    <property type="match status" value="1"/>
</dbReference>
<evidence type="ECO:0000256" key="3">
    <source>
        <dbReference type="ARBA" id="ARBA00022527"/>
    </source>
</evidence>
<proteinExistence type="inferred from homology"/>
<evidence type="ECO:0000256" key="9">
    <source>
        <dbReference type="ARBA" id="ARBA00048679"/>
    </source>
</evidence>
<evidence type="ECO:0000256" key="12">
    <source>
        <dbReference type="SAM" id="MobiDB-lite"/>
    </source>
</evidence>
<dbReference type="InterPro" id="IPR008271">
    <property type="entry name" value="Ser/Thr_kinase_AS"/>
</dbReference>
<dbReference type="SUPFAM" id="SSF56112">
    <property type="entry name" value="Protein kinase-like (PK-like)"/>
    <property type="match status" value="1"/>
</dbReference>
<feature type="domain" description="Protein kinase" evidence="13">
    <location>
        <begin position="3"/>
        <end position="250"/>
    </location>
</feature>
<feature type="binding site" evidence="10">
    <location>
        <position position="31"/>
    </location>
    <ligand>
        <name>ATP</name>
        <dbReference type="ChEBI" id="CHEBI:30616"/>
    </ligand>
</feature>
<keyword evidence="6 14" id="KW-0418">Kinase</keyword>
<gene>
    <name evidence="14" type="ORF">Bpfe_008488</name>
</gene>
<feature type="region of interest" description="Disordered" evidence="12">
    <location>
        <begin position="283"/>
        <end position="315"/>
    </location>
</feature>
<dbReference type="InterPro" id="IPR017441">
    <property type="entry name" value="Protein_kinase_ATP_BS"/>
</dbReference>
<comment type="caution">
    <text evidence="14">The sequence shown here is derived from an EMBL/GenBank/DDBJ whole genome shotgun (WGS) entry which is preliminary data.</text>
</comment>
<evidence type="ECO:0000313" key="15">
    <source>
        <dbReference type="Proteomes" id="UP001233172"/>
    </source>
</evidence>
<keyword evidence="5 10" id="KW-0547">Nucleotide-binding</keyword>
<dbReference type="Pfam" id="PF00069">
    <property type="entry name" value="Pkinase"/>
    <property type="match status" value="1"/>
</dbReference>
<dbReference type="AlphaFoldDB" id="A0AAD8BY64"/>
<dbReference type="GO" id="GO:0004674">
    <property type="term" value="F:protein serine/threonine kinase activity"/>
    <property type="evidence" value="ECO:0007669"/>
    <property type="project" value="UniProtKB-KW"/>
</dbReference>
<dbReference type="PANTHER" id="PTHR44899:SF3">
    <property type="entry name" value="SERINE_THREONINE-PROTEIN KINASE NEK1"/>
    <property type="match status" value="1"/>
</dbReference>
<dbReference type="PROSITE" id="PS00108">
    <property type="entry name" value="PROTEIN_KINASE_ST"/>
    <property type="match status" value="1"/>
</dbReference>
<evidence type="ECO:0000256" key="7">
    <source>
        <dbReference type="ARBA" id="ARBA00022840"/>
    </source>
</evidence>
<keyword evidence="7 10" id="KW-0067">ATP-binding</keyword>
<sequence>MSLKILKKLGEGGFGKVYLFQNTDENKYALKVVSLDGFYDIEEAEEEGRMMMKLCHPHINQCVFLERIGTSNLCMALEYCRNDTLARKIQLSRIEEPLAVMWFTQMADAIQYLHEQHIIHRDIKPENILLTSRDQIMVGDLGVARKLKDTLQSARTCIGTPCYMSPQIYKEQSYTNKTDVWSLGCVFHEVLSRKAPFHYTRPKAIVEGPTPPLPDNYSYPLRNFIFRVLTREEIGRPSASEVFIFCKLLLPGEYQRIKRRRLEPIHLDKEEIRKALLIYDGTKREKSKSFSESSEKSKSFSKSFSQSVSLKSDKK</sequence>
<evidence type="ECO:0000256" key="5">
    <source>
        <dbReference type="ARBA" id="ARBA00022741"/>
    </source>
</evidence>
<dbReference type="GO" id="GO:0005524">
    <property type="term" value="F:ATP binding"/>
    <property type="evidence" value="ECO:0007669"/>
    <property type="project" value="UniProtKB-UniRule"/>
</dbReference>
<accession>A0AAD8BY64</accession>
<dbReference type="InterPro" id="IPR051131">
    <property type="entry name" value="NEK_Ser/Thr_kinase_NIMA"/>
</dbReference>
<dbReference type="PANTHER" id="PTHR44899">
    <property type="entry name" value="CAMK FAMILY PROTEIN KINASE"/>
    <property type="match status" value="1"/>
</dbReference>
<comment type="catalytic activity">
    <reaction evidence="9">
        <text>L-seryl-[protein] + ATP = O-phospho-L-seryl-[protein] + ADP + H(+)</text>
        <dbReference type="Rhea" id="RHEA:17989"/>
        <dbReference type="Rhea" id="RHEA-COMP:9863"/>
        <dbReference type="Rhea" id="RHEA-COMP:11604"/>
        <dbReference type="ChEBI" id="CHEBI:15378"/>
        <dbReference type="ChEBI" id="CHEBI:29999"/>
        <dbReference type="ChEBI" id="CHEBI:30616"/>
        <dbReference type="ChEBI" id="CHEBI:83421"/>
        <dbReference type="ChEBI" id="CHEBI:456216"/>
        <dbReference type="EC" id="2.7.11.1"/>
    </reaction>
</comment>
<keyword evidence="15" id="KW-1185">Reference proteome</keyword>
<dbReference type="EC" id="2.7.11.1" evidence="2"/>
<evidence type="ECO:0000259" key="13">
    <source>
        <dbReference type="PROSITE" id="PS50011"/>
    </source>
</evidence>
<reference evidence="14" key="2">
    <citation type="submission" date="2023-04" db="EMBL/GenBank/DDBJ databases">
        <authorList>
            <person name="Bu L."/>
            <person name="Lu L."/>
            <person name="Laidemitt M.R."/>
            <person name="Zhang S.M."/>
            <person name="Mutuku M."/>
            <person name="Mkoji G."/>
            <person name="Steinauer M."/>
            <person name="Loker E.S."/>
        </authorList>
    </citation>
    <scope>NUCLEOTIDE SEQUENCE</scope>
    <source>
        <strain evidence="14">KasaAsao</strain>
        <tissue evidence="14">Whole Snail</tissue>
    </source>
</reference>
<dbReference type="InterPro" id="IPR011009">
    <property type="entry name" value="Kinase-like_dom_sf"/>
</dbReference>
<comment type="catalytic activity">
    <reaction evidence="8">
        <text>L-threonyl-[protein] + ATP = O-phospho-L-threonyl-[protein] + ADP + H(+)</text>
        <dbReference type="Rhea" id="RHEA:46608"/>
        <dbReference type="Rhea" id="RHEA-COMP:11060"/>
        <dbReference type="Rhea" id="RHEA-COMP:11605"/>
        <dbReference type="ChEBI" id="CHEBI:15378"/>
        <dbReference type="ChEBI" id="CHEBI:30013"/>
        <dbReference type="ChEBI" id="CHEBI:30616"/>
        <dbReference type="ChEBI" id="CHEBI:61977"/>
        <dbReference type="ChEBI" id="CHEBI:456216"/>
        <dbReference type="EC" id="2.7.11.1"/>
    </reaction>
</comment>
<name>A0AAD8BY64_BIOPF</name>
<dbReference type="SMART" id="SM00220">
    <property type="entry name" value="S_TKc"/>
    <property type="match status" value="1"/>
</dbReference>
<evidence type="ECO:0000256" key="10">
    <source>
        <dbReference type="PROSITE-ProRule" id="PRU10141"/>
    </source>
</evidence>
<reference evidence="14" key="1">
    <citation type="journal article" date="2023" name="PLoS Negl. Trop. Dis.">
        <title>A genome sequence for Biomphalaria pfeifferi, the major vector snail for the human-infecting parasite Schistosoma mansoni.</title>
        <authorList>
            <person name="Bu L."/>
            <person name="Lu L."/>
            <person name="Laidemitt M.R."/>
            <person name="Zhang S.M."/>
            <person name="Mutuku M."/>
            <person name="Mkoji G."/>
            <person name="Steinauer M."/>
            <person name="Loker E.S."/>
        </authorList>
    </citation>
    <scope>NUCLEOTIDE SEQUENCE</scope>
    <source>
        <strain evidence="14">KasaAsao</strain>
    </source>
</reference>
<dbReference type="InterPro" id="IPR000719">
    <property type="entry name" value="Prot_kinase_dom"/>
</dbReference>
<evidence type="ECO:0000256" key="1">
    <source>
        <dbReference type="ARBA" id="ARBA00010886"/>
    </source>
</evidence>
<evidence type="ECO:0000313" key="14">
    <source>
        <dbReference type="EMBL" id="KAK0061995.1"/>
    </source>
</evidence>
<dbReference type="EMBL" id="JASAOG010000027">
    <property type="protein sequence ID" value="KAK0061995.1"/>
    <property type="molecule type" value="Genomic_DNA"/>
</dbReference>
<evidence type="ECO:0000256" key="4">
    <source>
        <dbReference type="ARBA" id="ARBA00022679"/>
    </source>
</evidence>
<protein>
    <recommendedName>
        <fullName evidence="2">non-specific serine/threonine protein kinase</fullName>
        <ecNumber evidence="2">2.7.11.1</ecNumber>
    </recommendedName>
</protein>
<dbReference type="Proteomes" id="UP001233172">
    <property type="component" value="Unassembled WGS sequence"/>
</dbReference>
<feature type="compositionally biased region" description="Basic and acidic residues" evidence="12">
    <location>
        <begin position="283"/>
        <end position="298"/>
    </location>
</feature>
<organism evidence="14 15">
    <name type="scientific">Biomphalaria pfeifferi</name>
    <name type="common">Bloodfluke planorb</name>
    <name type="synonym">Freshwater snail</name>
    <dbReference type="NCBI Taxonomy" id="112525"/>
    <lineage>
        <taxon>Eukaryota</taxon>
        <taxon>Metazoa</taxon>
        <taxon>Spiralia</taxon>
        <taxon>Lophotrochozoa</taxon>
        <taxon>Mollusca</taxon>
        <taxon>Gastropoda</taxon>
        <taxon>Heterobranchia</taxon>
        <taxon>Euthyneura</taxon>
        <taxon>Panpulmonata</taxon>
        <taxon>Hygrophila</taxon>
        <taxon>Lymnaeoidea</taxon>
        <taxon>Planorbidae</taxon>
        <taxon>Biomphalaria</taxon>
    </lineage>
</organism>
<evidence type="ECO:0000256" key="11">
    <source>
        <dbReference type="RuleBase" id="RU000304"/>
    </source>
</evidence>
<feature type="compositionally biased region" description="Low complexity" evidence="12">
    <location>
        <begin position="300"/>
        <end position="315"/>
    </location>
</feature>
<dbReference type="Gene3D" id="1.10.510.10">
    <property type="entry name" value="Transferase(Phosphotransferase) domain 1"/>
    <property type="match status" value="1"/>
</dbReference>
<keyword evidence="3 11" id="KW-0723">Serine/threonine-protein kinase</keyword>
<evidence type="ECO:0000256" key="6">
    <source>
        <dbReference type="ARBA" id="ARBA00022777"/>
    </source>
</evidence>
<dbReference type="PROSITE" id="PS50011">
    <property type="entry name" value="PROTEIN_KINASE_DOM"/>
    <property type="match status" value="1"/>
</dbReference>
<comment type="similarity">
    <text evidence="1">Belongs to the protein kinase superfamily. NEK Ser/Thr protein kinase family. NIMA subfamily.</text>
</comment>
<evidence type="ECO:0000256" key="8">
    <source>
        <dbReference type="ARBA" id="ARBA00047899"/>
    </source>
</evidence>
<evidence type="ECO:0000256" key="2">
    <source>
        <dbReference type="ARBA" id="ARBA00012513"/>
    </source>
</evidence>
<keyword evidence="4" id="KW-0808">Transferase</keyword>